<dbReference type="InterPro" id="IPR001763">
    <property type="entry name" value="Rhodanese-like_dom"/>
</dbReference>
<accession>A0A191ZKK2</accession>
<evidence type="ECO:0000259" key="2">
    <source>
        <dbReference type="PROSITE" id="PS50206"/>
    </source>
</evidence>
<dbReference type="SUPFAM" id="SSF52821">
    <property type="entry name" value="Rhodanese/Cell cycle control phosphatase"/>
    <property type="match status" value="2"/>
</dbReference>
<dbReference type="InterPro" id="IPR036873">
    <property type="entry name" value="Rhodanese-like_dom_sf"/>
</dbReference>
<proteinExistence type="predicted"/>
<gene>
    <name evidence="3" type="ORF">A9404_08500</name>
</gene>
<keyword evidence="4" id="KW-1185">Reference proteome</keyword>
<dbReference type="PANTHER" id="PTHR43855:SF1">
    <property type="entry name" value="THIOSULFATE SULFURTRANSFERASE"/>
    <property type="match status" value="1"/>
</dbReference>
<dbReference type="STRING" id="1860122.A9404_08500"/>
<keyword evidence="1" id="KW-0677">Repeat</keyword>
<dbReference type="AlphaFoldDB" id="A0A191ZKK2"/>
<evidence type="ECO:0000313" key="4">
    <source>
        <dbReference type="Proteomes" id="UP000078596"/>
    </source>
</evidence>
<dbReference type="PROSITE" id="PS50206">
    <property type="entry name" value="RHODANESE_3"/>
    <property type="match status" value="2"/>
</dbReference>
<protein>
    <submittedName>
        <fullName evidence="3">Rhodanese</fullName>
    </submittedName>
</protein>
<organism evidence="3 4">
    <name type="scientific">Halothiobacillus diazotrophicus</name>
    <dbReference type="NCBI Taxonomy" id="1860122"/>
    <lineage>
        <taxon>Bacteria</taxon>
        <taxon>Pseudomonadati</taxon>
        <taxon>Pseudomonadota</taxon>
        <taxon>Gammaproteobacteria</taxon>
        <taxon>Chromatiales</taxon>
        <taxon>Halothiobacillaceae</taxon>
        <taxon>Halothiobacillus</taxon>
    </lineage>
</organism>
<evidence type="ECO:0000313" key="3">
    <source>
        <dbReference type="EMBL" id="ANJ68377.1"/>
    </source>
</evidence>
<evidence type="ECO:0000256" key="1">
    <source>
        <dbReference type="ARBA" id="ARBA00022737"/>
    </source>
</evidence>
<dbReference type="KEGG" id="haz:A9404_08500"/>
<feature type="domain" description="Rhodanese" evidence="2">
    <location>
        <begin position="34"/>
        <end position="170"/>
    </location>
</feature>
<dbReference type="PANTHER" id="PTHR43855">
    <property type="entry name" value="THIOSULFATE SULFURTRANSFERASE"/>
    <property type="match status" value="1"/>
</dbReference>
<sequence>MLLMTTVMGIGQARAAESTVLPGPLVTVQWLHDHAKSVQIVDIRDDLDGLMDNPKYITIKGKKVLQLSGGHIPDALSVNFWALRVKRTVEGKKLDFQFPTAEEFQVVMRTSVLENGKPIVLAPTGDDAISLQEAAFLALELETFGVPADQVAILNGGTHAWLAAGYPVVVDAIVPMDSSKWLAGKERHDLIATTKQVKAAQRSHESILDARPLSEFIGIAKSPVVPELGHIRGARALPAEALYFRAEDGSWRYMNAAHYHAAVRALHLGKVSPAIVYCNTGQYAAGAWFILNRIMGLHHVREYAGSIYTWENKGQPVVGL</sequence>
<dbReference type="Gene3D" id="3.40.250.10">
    <property type="entry name" value="Rhodanese-like domain"/>
    <property type="match status" value="2"/>
</dbReference>
<feature type="domain" description="Rhodanese" evidence="2">
    <location>
        <begin position="201"/>
        <end position="319"/>
    </location>
</feature>
<dbReference type="Proteomes" id="UP000078596">
    <property type="component" value="Chromosome"/>
</dbReference>
<name>A0A191ZKK2_9GAMM</name>
<dbReference type="InterPro" id="IPR051126">
    <property type="entry name" value="Thiosulfate_sulfurtransferase"/>
</dbReference>
<reference evidence="3 4" key="1">
    <citation type="submission" date="2016-06" db="EMBL/GenBank/DDBJ databases">
        <title>Insight into the functional genes involving in sulfur oxidation in Pearl River water.</title>
        <authorList>
            <person name="Luo J."/>
            <person name="Tan X."/>
            <person name="Lin W."/>
        </authorList>
    </citation>
    <scope>NUCLEOTIDE SEQUENCE [LARGE SCALE GENOMIC DNA]</scope>
    <source>
        <strain evidence="3 4">LS2</strain>
    </source>
</reference>
<dbReference type="EMBL" id="CP016027">
    <property type="protein sequence ID" value="ANJ68377.1"/>
    <property type="molecule type" value="Genomic_DNA"/>
</dbReference>
<dbReference type="Pfam" id="PF00581">
    <property type="entry name" value="Rhodanese"/>
    <property type="match status" value="2"/>
</dbReference>
<dbReference type="SMART" id="SM00450">
    <property type="entry name" value="RHOD"/>
    <property type="match status" value="2"/>
</dbReference>